<dbReference type="InterPro" id="IPR000719">
    <property type="entry name" value="Prot_kinase_dom"/>
</dbReference>
<dbReference type="SMART" id="SM00219">
    <property type="entry name" value="TyrKc"/>
    <property type="match status" value="1"/>
</dbReference>
<organism evidence="2 3">
    <name type="scientific">Stichopus japonicus</name>
    <name type="common">Sea cucumber</name>
    <dbReference type="NCBI Taxonomy" id="307972"/>
    <lineage>
        <taxon>Eukaryota</taxon>
        <taxon>Metazoa</taxon>
        <taxon>Echinodermata</taxon>
        <taxon>Eleutherozoa</taxon>
        <taxon>Echinozoa</taxon>
        <taxon>Holothuroidea</taxon>
        <taxon>Aspidochirotacea</taxon>
        <taxon>Aspidochirotida</taxon>
        <taxon>Stichopodidae</taxon>
        <taxon>Apostichopus</taxon>
    </lineage>
</organism>
<evidence type="ECO:0000313" key="3">
    <source>
        <dbReference type="Proteomes" id="UP000230750"/>
    </source>
</evidence>
<feature type="non-terminal residue" evidence="2">
    <location>
        <position position="1"/>
    </location>
</feature>
<dbReference type="AlphaFoldDB" id="A0A2G8LFE7"/>
<dbReference type="InterPro" id="IPR011009">
    <property type="entry name" value="Kinase-like_dom_sf"/>
</dbReference>
<protein>
    <submittedName>
        <fullName evidence="2">Ephrin type-A receptor 2</fullName>
    </submittedName>
</protein>
<sequence length="233" mass="26974">PYYIYQELLEYGTLREILMRIGNSQHHLQNPSNGKEELTNAACLVGFARDVASGLEFLHINKLCHPGLMTRKILYDSNNKCKLFDFWPNEISSDRLKKILTRKDPPIGWFPPETIFMNQYDEVSDIWSYGVILWEIFSFGEEPYQHESVKDVEENIRQLNLLPRPMSCPGSIFSIMLSAWTQTRETRPSISELKTKMDDISAEYLPIDRAPPSTDYFSISDPNAEYAVPWANI</sequence>
<dbReference type="InterPro" id="IPR001245">
    <property type="entry name" value="Ser-Thr/Tyr_kinase_cat_dom"/>
</dbReference>
<dbReference type="GO" id="GO:0004714">
    <property type="term" value="F:transmembrane receptor protein tyrosine kinase activity"/>
    <property type="evidence" value="ECO:0007669"/>
    <property type="project" value="TreeGrafter"/>
</dbReference>
<dbReference type="SUPFAM" id="SSF56112">
    <property type="entry name" value="Protein kinase-like (PK-like)"/>
    <property type="match status" value="1"/>
</dbReference>
<dbReference type="GO" id="GO:0007169">
    <property type="term" value="P:cell surface receptor protein tyrosine kinase signaling pathway"/>
    <property type="evidence" value="ECO:0007669"/>
    <property type="project" value="TreeGrafter"/>
</dbReference>
<evidence type="ECO:0000313" key="2">
    <source>
        <dbReference type="EMBL" id="PIK58965.1"/>
    </source>
</evidence>
<dbReference type="GO" id="GO:0043235">
    <property type="term" value="C:receptor complex"/>
    <property type="evidence" value="ECO:0007669"/>
    <property type="project" value="TreeGrafter"/>
</dbReference>
<dbReference type="InterPro" id="IPR050122">
    <property type="entry name" value="RTK"/>
</dbReference>
<dbReference type="Gene3D" id="1.10.510.10">
    <property type="entry name" value="Transferase(Phosphotransferase) domain 1"/>
    <property type="match status" value="1"/>
</dbReference>
<name>A0A2G8LFE7_STIJA</name>
<dbReference type="InterPro" id="IPR020635">
    <property type="entry name" value="Tyr_kinase_cat_dom"/>
</dbReference>
<accession>A0A2G8LFE7</accession>
<feature type="domain" description="Protein kinase" evidence="1">
    <location>
        <begin position="1"/>
        <end position="205"/>
    </location>
</feature>
<keyword evidence="2" id="KW-0675">Receptor</keyword>
<dbReference type="PROSITE" id="PS50011">
    <property type="entry name" value="PROTEIN_KINASE_DOM"/>
    <property type="match status" value="1"/>
</dbReference>
<dbReference type="GO" id="GO:0005524">
    <property type="term" value="F:ATP binding"/>
    <property type="evidence" value="ECO:0007669"/>
    <property type="project" value="InterPro"/>
</dbReference>
<dbReference type="STRING" id="307972.A0A2G8LFE7"/>
<dbReference type="OrthoDB" id="6071166at2759"/>
<dbReference type="Pfam" id="PF07714">
    <property type="entry name" value="PK_Tyr_Ser-Thr"/>
    <property type="match status" value="1"/>
</dbReference>
<dbReference type="Proteomes" id="UP000230750">
    <property type="component" value="Unassembled WGS sequence"/>
</dbReference>
<dbReference type="PANTHER" id="PTHR24416:SF611">
    <property type="entry name" value="TYROSINE-PROTEIN KINASE TRANSMEMBRANE RECEPTOR ROR"/>
    <property type="match status" value="1"/>
</dbReference>
<proteinExistence type="predicted"/>
<gene>
    <name evidence="2" type="ORF">BSL78_04132</name>
</gene>
<evidence type="ECO:0000259" key="1">
    <source>
        <dbReference type="PROSITE" id="PS50011"/>
    </source>
</evidence>
<dbReference type="GO" id="GO:0005886">
    <property type="term" value="C:plasma membrane"/>
    <property type="evidence" value="ECO:0007669"/>
    <property type="project" value="TreeGrafter"/>
</dbReference>
<reference evidence="2 3" key="1">
    <citation type="journal article" date="2017" name="PLoS Biol.">
        <title>The sea cucumber genome provides insights into morphological evolution and visceral regeneration.</title>
        <authorList>
            <person name="Zhang X."/>
            <person name="Sun L."/>
            <person name="Yuan J."/>
            <person name="Sun Y."/>
            <person name="Gao Y."/>
            <person name="Zhang L."/>
            <person name="Li S."/>
            <person name="Dai H."/>
            <person name="Hamel J.F."/>
            <person name="Liu C."/>
            <person name="Yu Y."/>
            <person name="Liu S."/>
            <person name="Lin W."/>
            <person name="Guo K."/>
            <person name="Jin S."/>
            <person name="Xu P."/>
            <person name="Storey K.B."/>
            <person name="Huan P."/>
            <person name="Zhang T."/>
            <person name="Zhou Y."/>
            <person name="Zhang J."/>
            <person name="Lin C."/>
            <person name="Li X."/>
            <person name="Xing L."/>
            <person name="Huo D."/>
            <person name="Sun M."/>
            <person name="Wang L."/>
            <person name="Mercier A."/>
            <person name="Li F."/>
            <person name="Yang H."/>
            <person name="Xiang J."/>
        </authorList>
    </citation>
    <scope>NUCLEOTIDE SEQUENCE [LARGE SCALE GENOMIC DNA]</scope>
    <source>
        <strain evidence="2">Shaxun</strain>
        <tissue evidence="2">Muscle</tissue>
    </source>
</reference>
<dbReference type="EMBL" id="MRZV01000097">
    <property type="protein sequence ID" value="PIK58965.1"/>
    <property type="molecule type" value="Genomic_DNA"/>
</dbReference>
<comment type="caution">
    <text evidence="2">The sequence shown here is derived from an EMBL/GenBank/DDBJ whole genome shotgun (WGS) entry which is preliminary data.</text>
</comment>
<keyword evidence="3" id="KW-1185">Reference proteome</keyword>
<dbReference type="PRINTS" id="PR00109">
    <property type="entry name" value="TYRKINASE"/>
</dbReference>
<dbReference type="PANTHER" id="PTHR24416">
    <property type="entry name" value="TYROSINE-PROTEIN KINASE RECEPTOR"/>
    <property type="match status" value="1"/>
</dbReference>